<feature type="compositionally biased region" description="Basic residues" evidence="1">
    <location>
        <begin position="1"/>
        <end position="10"/>
    </location>
</feature>
<dbReference type="NCBIfam" id="TIGR04274">
    <property type="entry name" value="hypoxanDNAglyco"/>
    <property type="match status" value="1"/>
</dbReference>
<evidence type="ECO:0000313" key="4">
    <source>
        <dbReference type="Proteomes" id="UP000276029"/>
    </source>
</evidence>
<feature type="domain" description="Uracil-DNA glycosylase-like" evidence="2">
    <location>
        <begin position="29"/>
        <end position="181"/>
    </location>
</feature>
<dbReference type="SMART" id="SM00987">
    <property type="entry name" value="UreE_C"/>
    <property type="match status" value="1"/>
</dbReference>
<protein>
    <submittedName>
        <fullName evidence="3">G/U mismatch-specific uracil-DNA glycosylase</fullName>
    </submittedName>
</protein>
<evidence type="ECO:0000259" key="2">
    <source>
        <dbReference type="SMART" id="SM00986"/>
    </source>
</evidence>
<comment type="caution">
    <text evidence="3">The sequence shown here is derived from an EMBL/GenBank/DDBJ whole genome shotgun (WGS) entry which is preliminary data.</text>
</comment>
<gene>
    <name evidence="3" type="ORF">DFR51_1388</name>
</gene>
<evidence type="ECO:0000313" key="3">
    <source>
        <dbReference type="EMBL" id="RKS91817.1"/>
    </source>
</evidence>
<reference evidence="3 4" key="1">
    <citation type="submission" date="2018-10" db="EMBL/GenBank/DDBJ databases">
        <title>Genomic Encyclopedia of Type Strains, Phase IV (KMG-IV): sequencing the most valuable type-strain genomes for metagenomic binning, comparative biology and taxonomic classification.</title>
        <authorList>
            <person name="Goeker M."/>
        </authorList>
    </citation>
    <scope>NUCLEOTIDE SEQUENCE [LARGE SCALE GENOMIC DNA]</scope>
    <source>
        <strain evidence="3 4">DSM 19791</strain>
    </source>
</reference>
<dbReference type="Proteomes" id="UP000276029">
    <property type="component" value="Unassembled WGS sequence"/>
</dbReference>
<proteinExistence type="predicted"/>
<dbReference type="InterPro" id="IPR005122">
    <property type="entry name" value="Uracil-DNA_glycosylase-like"/>
</dbReference>
<dbReference type="EMBL" id="RBWX01000007">
    <property type="protein sequence ID" value="RKS91817.1"/>
    <property type="molecule type" value="Genomic_DNA"/>
</dbReference>
<dbReference type="CDD" id="cd10032">
    <property type="entry name" value="UDG-F6_HDG"/>
    <property type="match status" value="1"/>
</dbReference>
<dbReference type="InterPro" id="IPR026353">
    <property type="entry name" value="Hypoxan-DNA_Glyclase"/>
</dbReference>
<dbReference type="Gene3D" id="3.40.470.10">
    <property type="entry name" value="Uracil-DNA glycosylase-like domain"/>
    <property type="match status" value="1"/>
</dbReference>
<feature type="region of interest" description="Disordered" evidence="1">
    <location>
        <begin position="1"/>
        <end position="29"/>
    </location>
</feature>
<organism evidence="3 4">
    <name type="scientific">Sphingosinicella microcystinivorans</name>
    <dbReference type="NCBI Taxonomy" id="335406"/>
    <lineage>
        <taxon>Bacteria</taxon>
        <taxon>Pseudomonadati</taxon>
        <taxon>Pseudomonadota</taxon>
        <taxon>Alphaproteobacteria</taxon>
        <taxon>Sphingomonadales</taxon>
        <taxon>Sphingosinicellaceae</taxon>
        <taxon>Sphingosinicella</taxon>
    </lineage>
</organism>
<dbReference type="SMART" id="SM00986">
    <property type="entry name" value="UDG"/>
    <property type="match status" value="1"/>
</dbReference>
<sequence>MPQPNRRRSAKASSTAVRAPSPPRDHAFPPVADARTRVLVLGSLPGRASLAAQEYYAGPGNGFWRLMGAVTGVDLPALPYAARLEALLARGVGLWDVIAHAERAGSLDSAIRSPAARDLAAMADTLPALEAIAFNGRTAERIGLRQLGGNAARWRILTLLSSSGACAVPADVKRENWMRLRAFTL</sequence>
<name>A0ABX9T3D1_SPHMI</name>
<dbReference type="InterPro" id="IPR036895">
    <property type="entry name" value="Uracil-DNA_glycosylase-like_sf"/>
</dbReference>
<evidence type="ECO:0000256" key="1">
    <source>
        <dbReference type="SAM" id="MobiDB-lite"/>
    </source>
</evidence>
<dbReference type="Pfam" id="PF03167">
    <property type="entry name" value="UDG"/>
    <property type="match status" value="1"/>
</dbReference>
<dbReference type="SUPFAM" id="SSF52141">
    <property type="entry name" value="Uracil-DNA glycosylase-like"/>
    <property type="match status" value="1"/>
</dbReference>
<accession>A0ABX9T3D1</accession>
<keyword evidence="4" id="KW-1185">Reference proteome</keyword>